<keyword evidence="3" id="KW-0479">Metal-binding</keyword>
<dbReference type="GO" id="GO:0003677">
    <property type="term" value="F:DNA binding"/>
    <property type="evidence" value="ECO:0007669"/>
    <property type="project" value="InterPro"/>
</dbReference>
<evidence type="ECO:0000259" key="8">
    <source>
        <dbReference type="Pfam" id="PF01261"/>
    </source>
</evidence>
<dbReference type="GO" id="GO:0005634">
    <property type="term" value="C:nucleus"/>
    <property type="evidence" value="ECO:0007669"/>
    <property type="project" value="TreeGrafter"/>
</dbReference>
<proteinExistence type="inferred from homology"/>
<protein>
    <submittedName>
        <fullName evidence="11">AP_endonuc_2 domain-containing protein</fullName>
    </submittedName>
</protein>
<keyword evidence="10" id="KW-1185">Reference proteome</keyword>
<reference evidence="11" key="2">
    <citation type="submission" date="2019-09" db="UniProtKB">
        <authorList>
            <consortium name="WormBaseParasite"/>
        </authorList>
    </citation>
    <scope>IDENTIFICATION</scope>
</reference>
<dbReference type="GO" id="GO:0006284">
    <property type="term" value="P:base-excision repair"/>
    <property type="evidence" value="ECO:0007669"/>
    <property type="project" value="TreeGrafter"/>
</dbReference>
<dbReference type="EMBL" id="UZAH01039529">
    <property type="protein sequence ID" value="VDP56512.1"/>
    <property type="molecule type" value="Genomic_DNA"/>
</dbReference>
<organism evidence="10 11">
    <name type="scientific">Heligmosomoides polygyrus</name>
    <name type="common">Parasitic roundworm</name>
    <dbReference type="NCBI Taxonomy" id="6339"/>
    <lineage>
        <taxon>Eukaryota</taxon>
        <taxon>Metazoa</taxon>
        <taxon>Ecdysozoa</taxon>
        <taxon>Nematoda</taxon>
        <taxon>Chromadorea</taxon>
        <taxon>Rhabditida</taxon>
        <taxon>Rhabditina</taxon>
        <taxon>Rhabditomorpha</taxon>
        <taxon>Strongyloidea</taxon>
        <taxon>Heligmosomidae</taxon>
        <taxon>Heligmosomoides</taxon>
    </lineage>
</organism>
<dbReference type="Gene3D" id="3.20.20.150">
    <property type="entry name" value="Divalent-metal-dependent TIM barrel enzymes"/>
    <property type="match status" value="2"/>
</dbReference>
<dbReference type="PROSITE" id="PS00729">
    <property type="entry name" value="AP_NUCLEASE_F2_1"/>
    <property type="match status" value="1"/>
</dbReference>
<reference evidence="9 10" key="1">
    <citation type="submission" date="2018-11" db="EMBL/GenBank/DDBJ databases">
        <authorList>
            <consortium name="Pathogen Informatics"/>
        </authorList>
    </citation>
    <scope>NUCLEOTIDE SEQUENCE [LARGE SCALE GENOMIC DNA]</scope>
</reference>
<feature type="domain" description="Xylose isomerase-like TIM barrel" evidence="8">
    <location>
        <begin position="9"/>
        <end position="54"/>
    </location>
</feature>
<dbReference type="InterPro" id="IPR001719">
    <property type="entry name" value="AP_endonuc_2"/>
</dbReference>
<evidence type="ECO:0000313" key="11">
    <source>
        <dbReference type="WBParaSite" id="HPBE_0002624501-mRNA-1"/>
    </source>
</evidence>
<dbReference type="WBParaSite" id="HPBE_0002624501-mRNA-1">
    <property type="protein sequence ID" value="HPBE_0002624501-mRNA-1"/>
    <property type="gene ID" value="HPBE_0002624501"/>
</dbReference>
<dbReference type="InterPro" id="IPR013022">
    <property type="entry name" value="Xyl_isomerase-like_TIM-brl"/>
</dbReference>
<dbReference type="Pfam" id="PF01261">
    <property type="entry name" value="AP_endonuc_2"/>
    <property type="match status" value="2"/>
</dbReference>
<keyword evidence="6" id="KW-0862">Zinc</keyword>
<evidence type="ECO:0000313" key="10">
    <source>
        <dbReference type="Proteomes" id="UP000050761"/>
    </source>
</evidence>
<gene>
    <name evidence="9" type="ORF">HPBE_LOCUS26244</name>
</gene>
<keyword evidence="5" id="KW-0378">Hydrolase</keyword>
<evidence type="ECO:0000256" key="5">
    <source>
        <dbReference type="ARBA" id="ARBA00022801"/>
    </source>
</evidence>
<dbReference type="GO" id="GO:0003906">
    <property type="term" value="F:DNA-(apurinic or apyrimidinic site) endonuclease activity"/>
    <property type="evidence" value="ECO:0007669"/>
    <property type="project" value="TreeGrafter"/>
</dbReference>
<evidence type="ECO:0000256" key="4">
    <source>
        <dbReference type="ARBA" id="ARBA00022763"/>
    </source>
</evidence>
<dbReference type="PANTHER" id="PTHR21445">
    <property type="entry name" value="ENDONUCLEASE IV ENDODEOXYRIBONUCLEASE IV"/>
    <property type="match status" value="1"/>
</dbReference>
<dbReference type="PROSITE" id="PS51432">
    <property type="entry name" value="AP_NUCLEASE_F2_4"/>
    <property type="match status" value="1"/>
</dbReference>
<dbReference type="PANTHER" id="PTHR21445:SF0">
    <property type="entry name" value="APURINIC-APYRIMIDINIC ENDONUCLEASE"/>
    <property type="match status" value="1"/>
</dbReference>
<evidence type="ECO:0000256" key="1">
    <source>
        <dbReference type="ARBA" id="ARBA00001947"/>
    </source>
</evidence>
<dbReference type="InterPro" id="IPR018246">
    <property type="entry name" value="AP_endonuc_F2_Zn_BS"/>
</dbReference>
<dbReference type="InterPro" id="IPR036237">
    <property type="entry name" value="Xyl_isomerase-like_sf"/>
</dbReference>
<keyword evidence="4" id="KW-0227">DNA damage</keyword>
<accession>A0A3P8DXH3</accession>
<dbReference type="NCBIfam" id="TIGR00587">
    <property type="entry name" value="nfo"/>
    <property type="match status" value="1"/>
</dbReference>
<dbReference type="CDD" id="cd00019">
    <property type="entry name" value="AP2Ec"/>
    <property type="match status" value="1"/>
</dbReference>
<keyword evidence="7" id="KW-0234">DNA repair</keyword>
<dbReference type="SMART" id="SM00518">
    <property type="entry name" value="AP2Ec"/>
    <property type="match status" value="1"/>
</dbReference>
<accession>A0A183GU75</accession>
<evidence type="ECO:0000256" key="2">
    <source>
        <dbReference type="ARBA" id="ARBA00005340"/>
    </source>
</evidence>
<dbReference type="OrthoDB" id="7663182at2759"/>
<sequence length="189" mass="21309">METNFPLTQILPHGSYLMNPGSPDPEKLEKSRTAMLDECQRCERLGIPFYNFHPVIETMAGQGHTIGSTFEQIREIISAVKNKERVGVCIDTCHIFAAGYDIRTKAAYEQTMKKFDEVIGLRYLKALHLNDSKGGLGCRADRHENIGKGRIGKGGFKCIMDDERLDNIPLVLETPEGDYPREMITLYSL</sequence>
<dbReference type="GO" id="GO:0008081">
    <property type="term" value="F:phosphoric diester hydrolase activity"/>
    <property type="evidence" value="ECO:0007669"/>
    <property type="project" value="TreeGrafter"/>
</dbReference>
<dbReference type="GO" id="GO:0008270">
    <property type="term" value="F:zinc ion binding"/>
    <property type="evidence" value="ECO:0007669"/>
    <property type="project" value="InterPro"/>
</dbReference>
<dbReference type="PROSITE" id="PS00730">
    <property type="entry name" value="AP_NUCLEASE_F2_2"/>
    <property type="match status" value="1"/>
</dbReference>
<evidence type="ECO:0000313" key="9">
    <source>
        <dbReference type="EMBL" id="VDP56512.1"/>
    </source>
</evidence>
<name>A0A183GU75_HELPZ</name>
<dbReference type="PROSITE" id="PS00731">
    <property type="entry name" value="AP_NUCLEASE_F2_3"/>
    <property type="match status" value="1"/>
</dbReference>
<evidence type="ECO:0000256" key="6">
    <source>
        <dbReference type="ARBA" id="ARBA00022833"/>
    </source>
</evidence>
<comment type="similarity">
    <text evidence="2">Belongs to the AP endonuclease 2 family.</text>
</comment>
<dbReference type="GO" id="GO:0005739">
    <property type="term" value="C:mitochondrion"/>
    <property type="evidence" value="ECO:0007669"/>
    <property type="project" value="TreeGrafter"/>
</dbReference>
<dbReference type="SUPFAM" id="SSF51658">
    <property type="entry name" value="Xylose isomerase-like"/>
    <property type="match status" value="1"/>
</dbReference>
<evidence type="ECO:0000256" key="7">
    <source>
        <dbReference type="ARBA" id="ARBA00023204"/>
    </source>
</evidence>
<feature type="domain" description="Xylose isomerase-like TIM barrel" evidence="8">
    <location>
        <begin position="55"/>
        <end position="181"/>
    </location>
</feature>
<dbReference type="Proteomes" id="UP000050761">
    <property type="component" value="Unassembled WGS sequence"/>
</dbReference>
<dbReference type="AlphaFoldDB" id="A0A183GU75"/>
<comment type="cofactor">
    <cofactor evidence="1">
        <name>Zn(2+)</name>
        <dbReference type="ChEBI" id="CHEBI:29105"/>
    </cofactor>
</comment>
<evidence type="ECO:0000256" key="3">
    <source>
        <dbReference type="ARBA" id="ARBA00022723"/>
    </source>
</evidence>